<keyword evidence="10 18" id="KW-0472">Membrane</keyword>
<evidence type="ECO:0000256" key="6">
    <source>
        <dbReference type="ARBA" id="ARBA00022787"/>
    </source>
</evidence>
<keyword evidence="20" id="KW-1185">Reference proteome</keyword>
<evidence type="ECO:0000256" key="2">
    <source>
        <dbReference type="ARBA" id="ARBA00004572"/>
    </source>
</evidence>
<accession>A0A8X7WXX2</accession>
<comment type="subcellular location">
    <subcellularLocation>
        <location evidence="3">Cytoplasm</location>
        <location evidence="3">Cytoskeleton</location>
        <location evidence="3">Spindle pole</location>
    </subcellularLocation>
    <subcellularLocation>
        <location evidence="2">Mitochondrion outer membrane</location>
        <topology evidence="2">Single-pass membrane protein</topology>
    </subcellularLocation>
    <subcellularLocation>
        <location evidence="1">Nucleus</location>
    </subcellularLocation>
</comment>
<dbReference type="Proteomes" id="UP000886611">
    <property type="component" value="Unassembled WGS sequence"/>
</dbReference>
<organism evidence="19 20">
    <name type="scientific">Polypterus senegalus</name>
    <name type="common">Senegal bichir</name>
    <dbReference type="NCBI Taxonomy" id="55291"/>
    <lineage>
        <taxon>Eukaryota</taxon>
        <taxon>Metazoa</taxon>
        <taxon>Chordata</taxon>
        <taxon>Craniata</taxon>
        <taxon>Vertebrata</taxon>
        <taxon>Euteleostomi</taxon>
        <taxon>Actinopterygii</taxon>
        <taxon>Polypteriformes</taxon>
        <taxon>Polypteridae</taxon>
        <taxon>Polypterus</taxon>
    </lineage>
</organism>
<keyword evidence="6" id="KW-1000">Mitochondrion outer membrane</keyword>
<dbReference type="GO" id="GO:0005741">
    <property type="term" value="C:mitochondrial outer membrane"/>
    <property type="evidence" value="ECO:0007669"/>
    <property type="project" value="UniProtKB-SubCell"/>
</dbReference>
<keyword evidence="11" id="KW-0206">Cytoskeleton</keyword>
<gene>
    <name evidence="19" type="primary">Rmdn3</name>
    <name evidence="19" type="ORF">GTO96_0012210</name>
</gene>
<protein>
    <recommendedName>
        <fullName evidence="14">Regulator of microtubule dynamics protein 3</fullName>
    </recommendedName>
    <alternativeName>
        <fullName evidence="15">Protein FAM82A2</fullName>
    </alternativeName>
    <alternativeName>
        <fullName evidence="16">Protein FAM82C</fullName>
    </alternativeName>
</protein>
<dbReference type="RefSeq" id="XP_039597267.1">
    <property type="nucleotide sequence ID" value="XM_039741333.1"/>
</dbReference>
<comment type="similarity">
    <text evidence="13">Belongs to the RMDN family.</text>
</comment>
<evidence type="ECO:0000256" key="5">
    <source>
        <dbReference type="ARBA" id="ARBA00022692"/>
    </source>
</evidence>
<feature type="region of interest" description="Disordered" evidence="17">
    <location>
        <begin position="35"/>
        <end position="70"/>
    </location>
</feature>
<feature type="region of interest" description="Disordered" evidence="17">
    <location>
        <begin position="176"/>
        <end position="211"/>
    </location>
</feature>
<dbReference type="EMBL" id="JAATIS010008546">
    <property type="protein sequence ID" value="KAG2457830.1"/>
    <property type="molecule type" value="Genomic_DNA"/>
</dbReference>
<dbReference type="PANTHER" id="PTHR16056:SF18">
    <property type="entry name" value="REGULATOR OF MICROTUBULE DYNAMICS PROTEIN 3"/>
    <property type="match status" value="1"/>
</dbReference>
<comment type="caution">
    <text evidence="19">The sequence shown here is derived from an EMBL/GenBank/DDBJ whole genome shotgun (WGS) entry which is preliminary data.</text>
</comment>
<evidence type="ECO:0000256" key="15">
    <source>
        <dbReference type="ARBA" id="ARBA00041608"/>
    </source>
</evidence>
<dbReference type="GeneID" id="120518505"/>
<keyword evidence="12" id="KW-0539">Nucleus</keyword>
<feature type="compositionally biased region" description="Low complexity" evidence="17">
    <location>
        <begin position="37"/>
        <end position="51"/>
    </location>
</feature>
<evidence type="ECO:0000256" key="8">
    <source>
        <dbReference type="ARBA" id="ARBA00023054"/>
    </source>
</evidence>
<proteinExistence type="inferred from homology"/>
<feature type="non-terminal residue" evidence="19">
    <location>
        <position position="460"/>
    </location>
</feature>
<evidence type="ECO:0000256" key="13">
    <source>
        <dbReference type="ARBA" id="ARBA00038360"/>
    </source>
</evidence>
<dbReference type="GO" id="GO:0097431">
    <property type="term" value="C:mitotic spindle pole"/>
    <property type="evidence" value="ECO:0007669"/>
    <property type="project" value="TreeGrafter"/>
</dbReference>
<dbReference type="SUPFAM" id="SSF48452">
    <property type="entry name" value="TPR-like"/>
    <property type="match status" value="1"/>
</dbReference>
<dbReference type="GO" id="GO:0005634">
    <property type="term" value="C:nucleus"/>
    <property type="evidence" value="ECO:0007669"/>
    <property type="project" value="UniProtKB-SubCell"/>
</dbReference>
<evidence type="ECO:0000256" key="9">
    <source>
        <dbReference type="ARBA" id="ARBA00023128"/>
    </source>
</evidence>
<evidence type="ECO:0000256" key="3">
    <source>
        <dbReference type="ARBA" id="ARBA00004647"/>
    </source>
</evidence>
<reference evidence="19 20" key="1">
    <citation type="journal article" date="2021" name="Cell">
        <title>Tracing the genetic footprints of vertebrate landing in non-teleost ray-finned fishes.</title>
        <authorList>
            <person name="Bi X."/>
            <person name="Wang K."/>
            <person name="Yang L."/>
            <person name="Pan H."/>
            <person name="Jiang H."/>
            <person name="Wei Q."/>
            <person name="Fang M."/>
            <person name="Yu H."/>
            <person name="Zhu C."/>
            <person name="Cai Y."/>
            <person name="He Y."/>
            <person name="Gan X."/>
            <person name="Zeng H."/>
            <person name="Yu D."/>
            <person name="Zhu Y."/>
            <person name="Jiang H."/>
            <person name="Qiu Q."/>
            <person name="Yang H."/>
            <person name="Zhang Y.E."/>
            <person name="Wang W."/>
            <person name="Zhu M."/>
            <person name="He S."/>
            <person name="Zhang G."/>
        </authorList>
    </citation>
    <scope>NUCLEOTIDE SEQUENCE [LARGE SCALE GENOMIC DNA]</scope>
    <source>
        <strain evidence="19">Bchr_013</strain>
    </source>
</reference>
<keyword evidence="5 18" id="KW-0812">Transmembrane</keyword>
<dbReference type="GO" id="GO:0005876">
    <property type="term" value="C:spindle microtubule"/>
    <property type="evidence" value="ECO:0007669"/>
    <property type="project" value="TreeGrafter"/>
</dbReference>
<dbReference type="Pfam" id="PF21033">
    <property type="entry name" value="RMD1-3"/>
    <property type="match status" value="1"/>
</dbReference>
<keyword evidence="9" id="KW-0496">Mitochondrion</keyword>
<evidence type="ECO:0000256" key="1">
    <source>
        <dbReference type="ARBA" id="ARBA00004123"/>
    </source>
</evidence>
<evidence type="ECO:0000256" key="11">
    <source>
        <dbReference type="ARBA" id="ARBA00023212"/>
    </source>
</evidence>
<dbReference type="PANTHER" id="PTHR16056">
    <property type="entry name" value="REGULATOR OF MICROTUBULE DYNAMICS PROTEIN"/>
    <property type="match status" value="1"/>
</dbReference>
<keyword evidence="8" id="KW-0175">Coiled coil</keyword>
<evidence type="ECO:0000256" key="12">
    <source>
        <dbReference type="ARBA" id="ARBA00023242"/>
    </source>
</evidence>
<feature type="non-terminal residue" evidence="19">
    <location>
        <position position="1"/>
    </location>
</feature>
<evidence type="ECO:0000313" key="19">
    <source>
        <dbReference type="EMBL" id="KAG2457830.1"/>
    </source>
</evidence>
<dbReference type="InterPro" id="IPR049039">
    <property type="entry name" value="RMD1-3_a_helical_rpt"/>
</dbReference>
<dbReference type="GO" id="GO:0008017">
    <property type="term" value="F:microtubule binding"/>
    <property type="evidence" value="ECO:0007669"/>
    <property type="project" value="TreeGrafter"/>
</dbReference>
<evidence type="ECO:0000256" key="10">
    <source>
        <dbReference type="ARBA" id="ARBA00023136"/>
    </source>
</evidence>
<name>A0A8X7WXX2_POLSE</name>
<evidence type="ECO:0000256" key="16">
    <source>
        <dbReference type="ARBA" id="ARBA00041960"/>
    </source>
</evidence>
<keyword evidence="7 18" id="KW-1133">Transmembrane helix</keyword>
<evidence type="ECO:0000256" key="14">
    <source>
        <dbReference type="ARBA" id="ARBA00039962"/>
    </source>
</evidence>
<evidence type="ECO:0000256" key="7">
    <source>
        <dbReference type="ARBA" id="ARBA00022989"/>
    </source>
</evidence>
<dbReference type="AlphaFoldDB" id="A0A8X7WXX2"/>
<feature type="transmembrane region" description="Helical" evidence="18">
    <location>
        <begin position="6"/>
        <end position="29"/>
    </location>
</feature>
<evidence type="ECO:0000256" key="4">
    <source>
        <dbReference type="ARBA" id="ARBA00022490"/>
    </source>
</evidence>
<keyword evidence="4" id="KW-0963">Cytoplasm</keyword>
<dbReference type="Gene3D" id="1.25.40.10">
    <property type="entry name" value="Tetratricopeptide repeat domain"/>
    <property type="match status" value="1"/>
</dbReference>
<evidence type="ECO:0000256" key="18">
    <source>
        <dbReference type="SAM" id="Phobius"/>
    </source>
</evidence>
<evidence type="ECO:0000313" key="20">
    <source>
        <dbReference type="Proteomes" id="UP000886611"/>
    </source>
</evidence>
<feature type="compositionally biased region" description="Polar residues" evidence="17">
    <location>
        <begin position="55"/>
        <end position="64"/>
    </location>
</feature>
<evidence type="ECO:0000256" key="17">
    <source>
        <dbReference type="SAM" id="MobiDB-lite"/>
    </source>
</evidence>
<dbReference type="InterPro" id="IPR011990">
    <property type="entry name" value="TPR-like_helical_dom_sf"/>
</dbReference>
<sequence>MPSDRLSSVIGLTVGITAAGAGLLVYYIYSTRRRTTGRQQTRSSSPSPQRRVVNDKTTGPSASTDGGAPACQASQVRYELRDVDSRMLAPAEQEELWCRLDLILQCVSELREEVADIRRNLQEVVSQIIKEVRSTIENNQKAARKRRHLVMRERTDSMSSSSIYFTASVGTNSMYDGESEGGYTTANDYNGESDYQGDRETDRETDEDETSCATIRTIQQCAEEDEDPLADVNLDLNLEVLHSLLSQSDELHSGSSKDKMEGFQLLLGNDFVYEDPEFLWRLARAYKDMYEISEDEEEMRSYIEHGREVAEMATKKNVQNAECHKWFAIFTGLMSQYEAMHGQIKGAYIFKKHIDQAICLKQDDPDCYYLRGRWCYEVSNLGWLERKAAAALYENPPSATVSDALQDFLKAEELSPGFSKSARLYIVKCYRDLENDTAASHWLCLASQMTTVSKETCRTG</sequence>